<comment type="caution">
    <text evidence="1">The sequence shown here is derived from an EMBL/GenBank/DDBJ whole genome shotgun (WGS) entry which is preliminary data.</text>
</comment>
<protein>
    <submittedName>
        <fullName evidence="1">Uncharacterized protein</fullName>
    </submittedName>
</protein>
<proteinExistence type="predicted"/>
<sequence length="95" mass="10500">MDDESQASASSTTQPVKQTLLFGPSIPGEYTLEDRLRFFTEVQPSKKIPTYLLPDPKSKVIPPLLHYGCIVDVDRCTNGPKKTTTSSGTTTRRIT</sequence>
<reference evidence="1" key="1">
    <citation type="journal article" date="2021" name="New Phytol.">
        <title>Evolutionary innovations through gain and loss of genes in the ectomycorrhizal Boletales.</title>
        <authorList>
            <person name="Wu G."/>
            <person name="Miyauchi S."/>
            <person name="Morin E."/>
            <person name="Kuo A."/>
            <person name="Drula E."/>
            <person name="Varga T."/>
            <person name="Kohler A."/>
            <person name="Feng B."/>
            <person name="Cao Y."/>
            <person name="Lipzen A."/>
            <person name="Daum C."/>
            <person name="Hundley H."/>
            <person name="Pangilinan J."/>
            <person name="Johnson J."/>
            <person name="Barry K."/>
            <person name="LaButti K."/>
            <person name="Ng V."/>
            <person name="Ahrendt S."/>
            <person name="Min B."/>
            <person name="Choi I.G."/>
            <person name="Park H."/>
            <person name="Plett J.M."/>
            <person name="Magnuson J."/>
            <person name="Spatafora J.W."/>
            <person name="Nagy L.G."/>
            <person name="Henrissat B."/>
            <person name="Grigoriev I.V."/>
            <person name="Yang Z.L."/>
            <person name="Xu J."/>
            <person name="Martin F.M."/>
        </authorList>
    </citation>
    <scope>NUCLEOTIDE SEQUENCE</scope>
    <source>
        <strain evidence="1">ATCC 28755</strain>
    </source>
</reference>
<name>A0ACB8AQG8_9AGAM</name>
<evidence type="ECO:0000313" key="2">
    <source>
        <dbReference type="Proteomes" id="UP000790377"/>
    </source>
</evidence>
<keyword evidence="2" id="KW-1185">Reference proteome</keyword>
<accession>A0ACB8AQG8</accession>
<gene>
    <name evidence="1" type="ORF">BJ138DRAFT_1141578</name>
</gene>
<dbReference type="Proteomes" id="UP000790377">
    <property type="component" value="Unassembled WGS sequence"/>
</dbReference>
<evidence type="ECO:0000313" key="1">
    <source>
        <dbReference type="EMBL" id="KAH7915550.1"/>
    </source>
</evidence>
<organism evidence="1 2">
    <name type="scientific">Hygrophoropsis aurantiaca</name>
    <dbReference type="NCBI Taxonomy" id="72124"/>
    <lineage>
        <taxon>Eukaryota</taxon>
        <taxon>Fungi</taxon>
        <taxon>Dikarya</taxon>
        <taxon>Basidiomycota</taxon>
        <taxon>Agaricomycotina</taxon>
        <taxon>Agaricomycetes</taxon>
        <taxon>Agaricomycetidae</taxon>
        <taxon>Boletales</taxon>
        <taxon>Coniophorineae</taxon>
        <taxon>Hygrophoropsidaceae</taxon>
        <taxon>Hygrophoropsis</taxon>
    </lineage>
</organism>
<dbReference type="EMBL" id="MU267599">
    <property type="protein sequence ID" value="KAH7915550.1"/>
    <property type="molecule type" value="Genomic_DNA"/>
</dbReference>